<dbReference type="OrthoDB" id="10259631at2759"/>
<reference evidence="1 2" key="1">
    <citation type="journal article" date="2007" name="Proc. Natl. Acad. Sci. U.S.A.">
        <title>The tiny eukaryote Ostreococcus provides genomic insights into the paradox of plankton speciation.</title>
        <authorList>
            <person name="Palenik B."/>
            <person name="Grimwood J."/>
            <person name="Aerts A."/>
            <person name="Rouze P."/>
            <person name="Salamov A."/>
            <person name="Putnam N."/>
            <person name="Dupont C."/>
            <person name="Jorgensen R."/>
            <person name="Derelle E."/>
            <person name="Rombauts S."/>
            <person name="Zhou K."/>
            <person name="Otillar R."/>
            <person name="Merchant S.S."/>
            <person name="Podell S."/>
            <person name="Gaasterland T."/>
            <person name="Napoli C."/>
            <person name="Gendler K."/>
            <person name="Manuell A."/>
            <person name="Tai V."/>
            <person name="Vallon O."/>
            <person name="Piganeau G."/>
            <person name="Jancek S."/>
            <person name="Heijde M."/>
            <person name="Jabbari K."/>
            <person name="Bowler C."/>
            <person name="Lohr M."/>
            <person name="Robbens S."/>
            <person name="Werner G."/>
            <person name="Dubchak I."/>
            <person name="Pazour G.J."/>
            <person name="Ren Q."/>
            <person name="Paulsen I."/>
            <person name="Delwiche C."/>
            <person name="Schmutz J."/>
            <person name="Rokhsar D."/>
            <person name="Van de Peer Y."/>
            <person name="Moreau H."/>
            <person name="Grigoriev I.V."/>
        </authorList>
    </citation>
    <scope>NUCLEOTIDE SEQUENCE [LARGE SCALE GENOMIC DNA]</scope>
    <source>
        <strain evidence="1 2">CCE9901</strain>
    </source>
</reference>
<gene>
    <name evidence="1" type="ORF">OSTLU_92858</name>
</gene>
<dbReference type="OMA" id="YTGHAFN"/>
<dbReference type="HOGENOM" id="CLU_090494_0_0_1"/>
<dbReference type="eggNOG" id="ENOG502RYS4">
    <property type="taxonomic scope" value="Eukaryota"/>
</dbReference>
<proteinExistence type="predicted"/>
<sequence>VRTHASKRARASSSSSSSSVGLRRRSTLASLGAALLVFARSSDAATYGTRARASLGDGMNEYPGTALERTANGRARAASLSEETLSGDWDATVRPKLLWAAGLKDLTNVPPGKGNTGHCFNDFNHVDATTMILEHADNKNQGRVAGMAYDNPLGEGIRAARDDTMGEGGSWCTCILGSAQEPPADVAHVQFQSRVAWKLVWVPGAGGDDFSRFVLVDDAGVELATGVPSGNVPTKRERRANYQTVAGGRYATAADARSS</sequence>
<dbReference type="Proteomes" id="UP000001568">
    <property type="component" value="Chromosome 6"/>
</dbReference>
<keyword evidence="2" id="KW-1185">Reference proteome</keyword>
<dbReference type="EMBL" id="CP000586">
    <property type="protein sequence ID" value="ABO96682.1"/>
    <property type="molecule type" value="Genomic_DNA"/>
</dbReference>
<dbReference type="Gramene" id="ABO96682">
    <property type="protein sequence ID" value="ABO96682"/>
    <property type="gene ID" value="OSTLU_92858"/>
</dbReference>
<name>A4RYH2_OSTLU</name>
<evidence type="ECO:0000313" key="1">
    <source>
        <dbReference type="EMBL" id="ABO96682.1"/>
    </source>
</evidence>
<protein>
    <submittedName>
        <fullName evidence="1">Uncharacterized protein</fullName>
    </submittedName>
</protein>
<feature type="non-terminal residue" evidence="1">
    <location>
        <position position="1"/>
    </location>
</feature>
<dbReference type="GeneID" id="5002269"/>
<accession>A4RYH2</accession>
<evidence type="ECO:0000313" key="2">
    <source>
        <dbReference type="Proteomes" id="UP000001568"/>
    </source>
</evidence>
<dbReference type="AlphaFoldDB" id="A4RYH2"/>
<dbReference type="KEGG" id="olu:OSTLU_92858"/>
<dbReference type="RefSeq" id="XP_001418389.1">
    <property type="nucleotide sequence ID" value="XM_001418352.1"/>
</dbReference>
<organism evidence="1 2">
    <name type="scientific">Ostreococcus lucimarinus (strain CCE9901)</name>
    <dbReference type="NCBI Taxonomy" id="436017"/>
    <lineage>
        <taxon>Eukaryota</taxon>
        <taxon>Viridiplantae</taxon>
        <taxon>Chlorophyta</taxon>
        <taxon>Mamiellophyceae</taxon>
        <taxon>Mamiellales</taxon>
        <taxon>Bathycoccaceae</taxon>
        <taxon>Ostreococcus</taxon>
    </lineage>
</organism>